<evidence type="ECO:0000256" key="5">
    <source>
        <dbReference type="ARBA" id="ARBA00022737"/>
    </source>
</evidence>
<evidence type="ECO:0000256" key="4">
    <source>
        <dbReference type="ARBA" id="ARBA00022694"/>
    </source>
</evidence>
<proteinExistence type="predicted"/>
<gene>
    <name evidence="6" type="ORF">CTOB1V02_LOCUS11299</name>
</gene>
<keyword evidence="5" id="KW-0677">Repeat</keyword>
<keyword evidence="4" id="KW-0819">tRNA processing</keyword>
<protein>
    <submittedName>
        <fullName evidence="6">Uncharacterized protein</fullName>
    </submittedName>
</protein>
<dbReference type="AlphaFoldDB" id="A0A7R8WM54"/>
<comment type="subcellular location">
    <subcellularLocation>
        <location evidence="1">Cytoplasm</location>
    </subcellularLocation>
</comment>
<dbReference type="GO" id="GO:0030488">
    <property type="term" value="P:tRNA methylation"/>
    <property type="evidence" value="ECO:0007669"/>
    <property type="project" value="TreeGrafter"/>
</dbReference>
<dbReference type="GO" id="GO:0005737">
    <property type="term" value="C:cytoplasm"/>
    <property type="evidence" value="ECO:0007669"/>
    <property type="project" value="UniProtKB-SubCell"/>
</dbReference>
<dbReference type="EMBL" id="OB666335">
    <property type="protein sequence ID" value="CAD7233477.1"/>
    <property type="molecule type" value="Genomic_DNA"/>
</dbReference>
<keyword evidence="2" id="KW-0963">Cytoplasm</keyword>
<evidence type="ECO:0000256" key="3">
    <source>
        <dbReference type="ARBA" id="ARBA00022574"/>
    </source>
</evidence>
<name>A0A7R8WM54_9CRUS</name>
<evidence type="ECO:0000256" key="2">
    <source>
        <dbReference type="ARBA" id="ARBA00022490"/>
    </source>
</evidence>
<reference evidence="6" key="1">
    <citation type="submission" date="2020-11" db="EMBL/GenBank/DDBJ databases">
        <authorList>
            <person name="Tran Van P."/>
        </authorList>
    </citation>
    <scope>NUCLEOTIDE SEQUENCE</scope>
</reference>
<organism evidence="6">
    <name type="scientific">Cyprideis torosa</name>
    <dbReference type="NCBI Taxonomy" id="163714"/>
    <lineage>
        <taxon>Eukaryota</taxon>
        <taxon>Metazoa</taxon>
        <taxon>Ecdysozoa</taxon>
        <taxon>Arthropoda</taxon>
        <taxon>Crustacea</taxon>
        <taxon>Oligostraca</taxon>
        <taxon>Ostracoda</taxon>
        <taxon>Podocopa</taxon>
        <taxon>Podocopida</taxon>
        <taxon>Cytherocopina</taxon>
        <taxon>Cytheroidea</taxon>
        <taxon>Cytherideidae</taxon>
        <taxon>Cyprideis</taxon>
    </lineage>
</organism>
<dbReference type="InterPro" id="IPR051973">
    <property type="entry name" value="tRNA_Anticodon_Mtase-Reg"/>
</dbReference>
<sequence length="166" mass="17476">NSSGADSELQLMKVLKVQESGVNALGIVLDPPYVLLATGGDSGTLTLDAIDENLCVVAHEELSDEFACQVTGVHLIRSACGWAYIAVGGDQRLKMFHLSVSGPSENGVPLFSLDLSSTYPSSIPDAQASAVVERSPCADQRRCYVVSVSGIGTQVLCLCERSVSNE</sequence>
<keyword evidence="3" id="KW-0853">WD repeat</keyword>
<accession>A0A7R8WM54</accession>
<dbReference type="PANTHER" id="PTHR14344:SF3">
    <property type="entry name" value="WD REPEAT-CONTAINING PROTEIN 6"/>
    <property type="match status" value="1"/>
</dbReference>
<evidence type="ECO:0000256" key="1">
    <source>
        <dbReference type="ARBA" id="ARBA00004496"/>
    </source>
</evidence>
<dbReference type="PANTHER" id="PTHR14344">
    <property type="entry name" value="WD REPEAT PROTEIN"/>
    <property type="match status" value="1"/>
</dbReference>
<feature type="non-terminal residue" evidence="6">
    <location>
        <position position="166"/>
    </location>
</feature>
<evidence type="ECO:0000313" key="6">
    <source>
        <dbReference type="EMBL" id="CAD7233477.1"/>
    </source>
</evidence>